<accession>A0A085LZS2</accession>
<keyword evidence="3" id="KW-1185">Reference proteome</keyword>
<proteinExistence type="predicted"/>
<sequence length="178" mass="20033">MVEASSFYQKRGQSWTSSWDEPILDEQAQEHIREIAALLKMHYPAHGRWDVGGTTATLWVDASALALDVVLEVNGAIIEDAAWLRSDDGQHINMAELDTVIEGLNLGLSWQMKDVELMTESLTVHRWLNDSLPRAGAGNLFAAAGRLVVYKVIRGPYRILKQKHSLLYLHVVLSTERR</sequence>
<dbReference type="EMBL" id="KL363253">
    <property type="protein sequence ID" value="KFD50468.1"/>
    <property type="molecule type" value="Genomic_DNA"/>
</dbReference>
<dbReference type="InterPro" id="IPR012337">
    <property type="entry name" value="RNaseH-like_sf"/>
</dbReference>
<organism evidence="1 3">
    <name type="scientific">Trichuris suis</name>
    <name type="common">pig whipworm</name>
    <dbReference type="NCBI Taxonomy" id="68888"/>
    <lineage>
        <taxon>Eukaryota</taxon>
        <taxon>Metazoa</taxon>
        <taxon>Ecdysozoa</taxon>
        <taxon>Nematoda</taxon>
        <taxon>Enoplea</taxon>
        <taxon>Dorylaimia</taxon>
        <taxon>Trichinellida</taxon>
        <taxon>Trichuridae</taxon>
        <taxon>Trichuris</taxon>
    </lineage>
</organism>
<evidence type="ECO:0000313" key="1">
    <source>
        <dbReference type="EMBL" id="KFD50468.1"/>
    </source>
</evidence>
<name>A0A085LZS2_9BILA</name>
<protein>
    <recommendedName>
        <fullName evidence="4">RNase H type-1 domain-containing protein</fullName>
    </recommendedName>
</protein>
<dbReference type="SUPFAM" id="SSF53098">
    <property type="entry name" value="Ribonuclease H-like"/>
    <property type="match status" value="1"/>
</dbReference>
<dbReference type="EMBL" id="KL367597">
    <property type="protein sequence ID" value="KFD62355.1"/>
    <property type="molecule type" value="Genomic_DNA"/>
</dbReference>
<dbReference type="Proteomes" id="UP000030758">
    <property type="component" value="Unassembled WGS sequence"/>
</dbReference>
<evidence type="ECO:0000313" key="2">
    <source>
        <dbReference type="EMBL" id="KFD62355.1"/>
    </source>
</evidence>
<reference evidence="1 3" key="1">
    <citation type="journal article" date="2014" name="Nat. Genet.">
        <title>Genome and transcriptome of the porcine whipworm Trichuris suis.</title>
        <authorList>
            <person name="Jex A.R."/>
            <person name="Nejsum P."/>
            <person name="Schwarz E.M."/>
            <person name="Hu L."/>
            <person name="Young N.D."/>
            <person name="Hall R.S."/>
            <person name="Korhonen P.K."/>
            <person name="Liao S."/>
            <person name="Thamsborg S."/>
            <person name="Xia J."/>
            <person name="Xu P."/>
            <person name="Wang S."/>
            <person name="Scheerlinck J.P."/>
            <person name="Hofmann A."/>
            <person name="Sternberg P.W."/>
            <person name="Wang J."/>
            <person name="Gasser R.B."/>
        </authorList>
    </citation>
    <scope>NUCLEOTIDE SEQUENCE [LARGE SCALE GENOMIC DNA]</scope>
    <source>
        <strain evidence="2">DCEP-RM93F</strain>
        <strain evidence="1">DCEP-RM93M</strain>
    </source>
</reference>
<gene>
    <name evidence="1" type="ORF">M513_08695</name>
    <name evidence="2" type="ORF">M514_08695</name>
</gene>
<dbReference type="AlphaFoldDB" id="A0A085LZS2"/>
<evidence type="ECO:0008006" key="4">
    <source>
        <dbReference type="Google" id="ProtNLM"/>
    </source>
</evidence>
<evidence type="ECO:0000313" key="3">
    <source>
        <dbReference type="Proteomes" id="UP000030764"/>
    </source>
</evidence>
<dbReference type="Proteomes" id="UP000030764">
    <property type="component" value="Unassembled WGS sequence"/>
</dbReference>